<name>A0AA38JIC3_9AGAR</name>
<dbReference type="AlphaFoldDB" id="A0AA38JIC3"/>
<protein>
    <submittedName>
        <fullName evidence="1">Uncharacterized protein</fullName>
    </submittedName>
</protein>
<accession>A0AA38JIC3</accession>
<gene>
    <name evidence="1" type="ORF">DFJ43DRAFT_1038609</name>
</gene>
<evidence type="ECO:0000313" key="1">
    <source>
        <dbReference type="EMBL" id="KAJ3733399.1"/>
    </source>
</evidence>
<sequence length="191" mass="21340">MTGGTRESQFKNRISDLSVILLVVAKCMVNVFNSRRNNKYFNPKHIPWCECPFFCYPGLSPFRIGRRKNLFKSALGDTNHDVLITRTSEKLSERLVKRKIVGVFWGLLLFFVPRKRKGIFVGLNAHQGGSGSSRNGVSKVPIVTTWIEQEIAARVLTCFAGQVINSLASQLNPSSCQDSQESEIAVSVSVF</sequence>
<dbReference type="Proteomes" id="UP001176059">
    <property type="component" value="Unassembled WGS sequence"/>
</dbReference>
<evidence type="ECO:0000313" key="2">
    <source>
        <dbReference type="Proteomes" id="UP001176059"/>
    </source>
</evidence>
<reference evidence="1" key="1">
    <citation type="submission" date="2022-08" db="EMBL/GenBank/DDBJ databases">
        <authorList>
            <consortium name="DOE Joint Genome Institute"/>
            <person name="Min B."/>
            <person name="Sierra-Patev S."/>
            <person name="Naranjo-Ortiz M."/>
            <person name="Looney B."/>
            <person name="Konkel Z."/>
            <person name="Slot J.C."/>
            <person name="Sakamoto Y."/>
            <person name="Steenwyk J.L."/>
            <person name="Rokas A."/>
            <person name="Carro J."/>
            <person name="Camarero S."/>
            <person name="Ferreira P."/>
            <person name="Molpeceres G."/>
            <person name="Ruiz-duenas F.J."/>
            <person name="Serrano A."/>
            <person name="Henrissat B."/>
            <person name="Drula E."/>
            <person name="Hughes K.W."/>
            <person name="Mata J.L."/>
            <person name="Ishikawa N.K."/>
            <person name="Vargas-Isla R."/>
            <person name="Ushijima S."/>
            <person name="Smith C.A."/>
            <person name="Ahrendt S."/>
            <person name="Andreopoulos W."/>
            <person name="He G."/>
            <person name="LaButti K."/>
            <person name="Lipzen A."/>
            <person name="Ng V."/>
            <person name="Riley R."/>
            <person name="Sandor L."/>
            <person name="Barry K."/>
            <person name="Martinez A.T."/>
            <person name="Xiao Y."/>
            <person name="Gibbons J.G."/>
            <person name="Terashima K."/>
            <person name="Hibbett D.S."/>
            <person name="Grigoriev I.V."/>
        </authorList>
    </citation>
    <scope>NUCLEOTIDE SEQUENCE</scope>
    <source>
        <strain evidence="1">ET3784</strain>
    </source>
</reference>
<reference evidence="1" key="2">
    <citation type="journal article" date="2023" name="Proc. Natl. Acad. Sci. U.S.A.">
        <title>A global phylogenomic analysis of the shiitake genus Lentinula.</title>
        <authorList>
            <person name="Sierra-Patev S."/>
            <person name="Min B."/>
            <person name="Naranjo-Ortiz M."/>
            <person name="Looney B."/>
            <person name="Konkel Z."/>
            <person name="Slot J.C."/>
            <person name="Sakamoto Y."/>
            <person name="Steenwyk J.L."/>
            <person name="Rokas A."/>
            <person name="Carro J."/>
            <person name="Camarero S."/>
            <person name="Ferreira P."/>
            <person name="Molpeceres G."/>
            <person name="Ruiz-Duenas F.J."/>
            <person name="Serrano A."/>
            <person name="Henrissat B."/>
            <person name="Drula E."/>
            <person name="Hughes K.W."/>
            <person name="Mata J.L."/>
            <person name="Ishikawa N.K."/>
            <person name="Vargas-Isla R."/>
            <person name="Ushijima S."/>
            <person name="Smith C.A."/>
            <person name="Donoghue J."/>
            <person name="Ahrendt S."/>
            <person name="Andreopoulos W."/>
            <person name="He G."/>
            <person name="LaButti K."/>
            <person name="Lipzen A."/>
            <person name="Ng V."/>
            <person name="Riley R."/>
            <person name="Sandor L."/>
            <person name="Barry K."/>
            <person name="Martinez A.T."/>
            <person name="Xiao Y."/>
            <person name="Gibbons J.G."/>
            <person name="Terashima K."/>
            <person name="Grigoriev I.V."/>
            <person name="Hibbett D."/>
        </authorList>
    </citation>
    <scope>NUCLEOTIDE SEQUENCE</scope>
    <source>
        <strain evidence="1">ET3784</strain>
    </source>
</reference>
<comment type="caution">
    <text evidence="1">The sequence shown here is derived from an EMBL/GenBank/DDBJ whole genome shotgun (WGS) entry which is preliminary data.</text>
</comment>
<organism evidence="1 2">
    <name type="scientific">Lentinula guzmanii</name>
    <dbReference type="NCBI Taxonomy" id="2804957"/>
    <lineage>
        <taxon>Eukaryota</taxon>
        <taxon>Fungi</taxon>
        <taxon>Dikarya</taxon>
        <taxon>Basidiomycota</taxon>
        <taxon>Agaricomycotina</taxon>
        <taxon>Agaricomycetes</taxon>
        <taxon>Agaricomycetidae</taxon>
        <taxon>Agaricales</taxon>
        <taxon>Marasmiineae</taxon>
        <taxon>Omphalotaceae</taxon>
        <taxon>Lentinula</taxon>
    </lineage>
</organism>
<dbReference type="EMBL" id="JANVFO010000018">
    <property type="protein sequence ID" value="KAJ3733399.1"/>
    <property type="molecule type" value="Genomic_DNA"/>
</dbReference>
<proteinExistence type="predicted"/>
<keyword evidence="2" id="KW-1185">Reference proteome</keyword>